<comment type="caution">
    <text evidence="2">The sequence shown here is derived from an EMBL/GenBank/DDBJ whole genome shotgun (WGS) entry which is preliminary data.</text>
</comment>
<reference evidence="2 3" key="1">
    <citation type="journal article" date="2020" name="Nature">
        <title>Six reference-quality genomes reveal evolution of bat adaptations.</title>
        <authorList>
            <person name="Jebb D."/>
            <person name="Huang Z."/>
            <person name="Pippel M."/>
            <person name="Hughes G.M."/>
            <person name="Lavrichenko K."/>
            <person name="Devanna P."/>
            <person name="Winkler S."/>
            <person name="Jermiin L.S."/>
            <person name="Skirmuntt E.C."/>
            <person name="Katzourakis A."/>
            <person name="Burkitt-Gray L."/>
            <person name="Ray D.A."/>
            <person name="Sullivan K.A.M."/>
            <person name="Roscito J.G."/>
            <person name="Kirilenko B.M."/>
            <person name="Davalos L.M."/>
            <person name="Corthals A.P."/>
            <person name="Power M.L."/>
            <person name="Jones G."/>
            <person name="Ransome R.D."/>
            <person name="Dechmann D.K.N."/>
            <person name="Locatelli A.G."/>
            <person name="Puechmaille S.J."/>
            <person name="Fedrigo O."/>
            <person name="Jarvis E.D."/>
            <person name="Hiller M."/>
            <person name="Vernes S.C."/>
            <person name="Myers E.W."/>
            <person name="Teeling E.C."/>
        </authorList>
    </citation>
    <scope>NUCLEOTIDE SEQUENCE [LARGE SCALE GENOMIC DNA]</scope>
    <source>
        <strain evidence="2">MMyoMyo1</strain>
        <tissue evidence="2">Flight muscle</tissue>
    </source>
</reference>
<dbReference type="EMBL" id="JABWUV010000002">
    <property type="protein sequence ID" value="KAF6378748.1"/>
    <property type="molecule type" value="Genomic_DNA"/>
</dbReference>
<gene>
    <name evidence="2" type="ORF">mMyoMyo1_009670</name>
</gene>
<evidence type="ECO:0000313" key="3">
    <source>
        <dbReference type="Proteomes" id="UP000527355"/>
    </source>
</evidence>
<dbReference type="AlphaFoldDB" id="A0A7J7ZXC1"/>
<feature type="region of interest" description="Disordered" evidence="1">
    <location>
        <begin position="137"/>
        <end position="158"/>
    </location>
</feature>
<evidence type="ECO:0000313" key="2">
    <source>
        <dbReference type="EMBL" id="KAF6378748.1"/>
    </source>
</evidence>
<dbReference type="Proteomes" id="UP000527355">
    <property type="component" value="Unassembled WGS sequence"/>
</dbReference>
<protein>
    <submittedName>
        <fullName evidence="2">Uncharacterized protein</fullName>
    </submittedName>
</protein>
<proteinExistence type="predicted"/>
<sequence>MSNRWIKKILNKYWSGKEMSPLNSVSLWQGPALNETFWESEGDGEETRCGPGPPGGLRQWQRLVAMSSGTSERILDGARLCRGDNEGSWGKGTKGRRRGFNWVMEDGRDVLKWCFSNGSVSTAVSLTVPVGDRSYSPPCPVDMEPEVKQLAPGHNARK</sequence>
<keyword evidence="3" id="KW-1185">Reference proteome</keyword>
<organism evidence="2 3">
    <name type="scientific">Myotis myotis</name>
    <name type="common">Greater mouse-eared bat</name>
    <name type="synonym">Vespertilio myotis</name>
    <dbReference type="NCBI Taxonomy" id="51298"/>
    <lineage>
        <taxon>Eukaryota</taxon>
        <taxon>Metazoa</taxon>
        <taxon>Chordata</taxon>
        <taxon>Craniata</taxon>
        <taxon>Vertebrata</taxon>
        <taxon>Euteleostomi</taxon>
        <taxon>Mammalia</taxon>
        <taxon>Eutheria</taxon>
        <taxon>Laurasiatheria</taxon>
        <taxon>Chiroptera</taxon>
        <taxon>Yangochiroptera</taxon>
        <taxon>Vespertilionidae</taxon>
        <taxon>Myotis</taxon>
    </lineage>
</organism>
<evidence type="ECO:0000256" key="1">
    <source>
        <dbReference type="SAM" id="MobiDB-lite"/>
    </source>
</evidence>
<accession>A0A7J7ZXC1</accession>
<name>A0A7J7ZXC1_MYOMY</name>